<dbReference type="PANTHER" id="PTHR23346:SF19">
    <property type="entry name" value="PROTEASOME ADAPTER AND SCAFFOLD PROTEIN ECM29"/>
    <property type="match status" value="1"/>
</dbReference>
<evidence type="ECO:0000256" key="3">
    <source>
        <dbReference type="ARBA" id="ARBA00022737"/>
    </source>
</evidence>
<keyword evidence="8" id="KW-1185">Reference proteome</keyword>
<reference evidence="7 8" key="1">
    <citation type="journal article" date="2020" name="Genomics">
        <title>Complete, high-quality genomes from long-read metagenomic sequencing of two wolf lichen thalli reveals enigmatic genome architecture.</title>
        <authorList>
            <person name="McKenzie S.K."/>
            <person name="Walston R.F."/>
            <person name="Allen J.L."/>
        </authorList>
    </citation>
    <scope>NUCLEOTIDE SEQUENCE [LARGE SCALE GENOMIC DNA]</scope>
    <source>
        <strain evidence="7">WasteWater2</strain>
    </source>
</reference>
<dbReference type="EMBL" id="JACCJC010000099">
    <property type="protein sequence ID" value="KAF6225936.1"/>
    <property type="molecule type" value="Genomic_DNA"/>
</dbReference>
<dbReference type="InterPro" id="IPR011989">
    <property type="entry name" value="ARM-like"/>
</dbReference>
<keyword evidence="4" id="KW-0647">Proteasome</keyword>
<accession>A0A8H6FF85</accession>
<gene>
    <name evidence="7" type="ORF">HO173_012659</name>
</gene>
<feature type="domain" description="Proteasome adapter and scaffold protein ECM29 HEAT-repeat" evidence="6">
    <location>
        <begin position="1326"/>
        <end position="1487"/>
    </location>
</feature>
<comment type="caution">
    <text evidence="7">The sequence shown here is derived from an EMBL/GenBank/DDBJ whole genome shotgun (WGS) entry which is preliminary data.</text>
</comment>
<dbReference type="OrthoDB" id="16066at2759"/>
<dbReference type="GO" id="GO:0036503">
    <property type="term" value="P:ERAD pathway"/>
    <property type="evidence" value="ECO:0007669"/>
    <property type="project" value="TreeGrafter"/>
</dbReference>
<evidence type="ECO:0000256" key="4">
    <source>
        <dbReference type="ARBA" id="ARBA00022942"/>
    </source>
</evidence>
<comment type="subcellular location">
    <subcellularLocation>
        <location evidence="1">Cytoplasm</location>
    </subcellularLocation>
</comment>
<dbReference type="InterPro" id="IPR024372">
    <property type="entry name" value="Ecm29_N"/>
</dbReference>
<protein>
    <recommendedName>
        <fullName evidence="9">Proteasome component ECM29</fullName>
    </recommendedName>
</protein>
<dbReference type="GO" id="GO:0043248">
    <property type="term" value="P:proteasome assembly"/>
    <property type="evidence" value="ECO:0007669"/>
    <property type="project" value="InterPro"/>
</dbReference>
<keyword evidence="3" id="KW-0677">Repeat</keyword>
<evidence type="ECO:0000256" key="2">
    <source>
        <dbReference type="ARBA" id="ARBA00022490"/>
    </source>
</evidence>
<name>A0A8H6FF85_9LECA</name>
<dbReference type="InterPro" id="IPR016024">
    <property type="entry name" value="ARM-type_fold"/>
</dbReference>
<dbReference type="Gene3D" id="1.25.10.10">
    <property type="entry name" value="Leucine-rich Repeat Variant"/>
    <property type="match status" value="3"/>
</dbReference>
<dbReference type="InterPro" id="IPR055443">
    <property type="entry name" value="HEAT_ECM29"/>
</dbReference>
<evidence type="ECO:0000313" key="8">
    <source>
        <dbReference type="Proteomes" id="UP000578531"/>
    </source>
</evidence>
<evidence type="ECO:0000259" key="5">
    <source>
        <dbReference type="Pfam" id="PF13001"/>
    </source>
</evidence>
<dbReference type="Pfam" id="PF23731">
    <property type="entry name" value="ARM_ECM29_C"/>
    <property type="match status" value="1"/>
</dbReference>
<dbReference type="GO" id="GO:0060090">
    <property type="term" value="F:molecular adaptor activity"/>
    <property type="evidence" value="ECO:0007669"/>
    <property type="project" value="InterPro"/>
</dbReference>
<dbReference type="SUPFAM" id="SSF48371">
    <property type="entry name" value="ARM repeat"/>
    <property type="match status" value="2"/>
</dbReference>
<dbReference type="GO" id="GO:0005634">
    <property type="term" value="C:nucleus"/>
    <property type="evidence" value="ECO:0007669"/>
    <property type="project" value="TreeGrafter"/>
</dbReference>
<evidence type="ECO:0000259" key="6">
    <source>
        <dbReference type="Pfam" id="PF24492"/>
    </source>
</evidence>
<dbReference type="PANTHER" id="PTHR23346">
    <property type="entry name" value="TRANSLATIONAL ACTIVATOR GCN1-RELATED"/>
    <property type="match status" value="1"/>
</dbReference>
<evidence type="ECO:0000313" key="7">
    <source>
        <dbReference type="EMBL" id="KAF6225936.1"/>
    </source>
</evidence>
<evidence type="ECO:0000256" key="1">
    <source>
        <dbReference type="ARBA" id="ARBA00004496"/>
    </source>
</evidence>
<organism evidence="7 8">
    <name type="scientific">Letharia columbiana</name>
    <dbReference type="NCBI Taxonomy" id="112416"/>
    <lineage>
        <taxon>Eukaryota</taxon>
        <taxon>Fungi</taxon>
        <taxon>Dikarya</taxon>
        <taxon>Ascomycota</taxon>
        <taxon>Pezizomycotina</taxon>
        <taxon>Lecanoromycetes</taxon>
        <taxon>OSLEUM clade</taxon>
        <taxon>Lecanoromycetidae</taxon>
        <taxon>Lecanorales</taxon>
        <taxon>Lecanorineae</taxon>
        <taxon>Parmeliaceae</taxon>
        <taxon>Letharia</taxon>
    </lineage>
</organism>
<dbReference type="GO" id="GO:0000502">
    <property type="term" value="C:proteasome complex"/>
    <property type="evidence" value="ECO:0007669"/>
    <property type="project" value="UniProtKB-KW"/>
</dbReference>
<dbReference type="RefSeq" id="XP_037158603.1">
    <property type="nucleotide sequence ID" value="XM_037314494.1"/>
</dbReference>
<dbReference type="GO" id="GO:0005737">
    <property type="term" value="C:cytoplasm"/>
    <property type="evidence" value="ECO:0007669"/>
    <property type="project" value="UniProtKB-SubCell"/>
</dbReference>
<dbReference type="Pfam" id="PF24492">
    <property type="entry name" value="HEAT_ECM29"/>
    <property type="match status" value="1"/>
</dbReference>
<dbReference type="Proteomes" id="UP000578531">
    <property type="component" value="Unassembled WGS sequence"/>
</dbReference>
<proteinExistence type="predicted"/>
<dbReference type="GeneID" id="59294293"/>
<evidence type="ECO:0008006" key="9">
    <source>
        <dbReference type="Google" id="ProtNLM"/>
    </source>
</evidence>
<dbReference type="Pfam" id="PF13001">
    <property type="entry name" value="ECM29_N"/>
    <property type="match status" value="1"/>
</dbReference>
<keyword evidence="2" id="KW-0963">Cytoplasm</keyword>
<sequence length="1867" mass="205740">MSNMETPEARELSLVGKVEMRIALANDASLGKTLNIYLAPLLLKLASEFVSVRNKVISVCQHINTRIKPPSIKLPVATLLRQYKDNHNALVRHFDLLYIQQGIDRLAISERLDLLPTLLHGLRSNAEESATHAASLFNLLLKLLHSMTLPARGSKEDVDLREGLGLSDKADDAVFVATWLGKLMLFGIGQAGTTRCPGLNTEDCRFLQLYGKKETWTPNAMGGLNLVETKVVSAKFLASGAFVDTERFLPALFASADPNSRLSDIGDDILKRANSAVSFEDPILVQQLYEIYLGTRGAEGSLPARVPLQTKILTLLCKSKLASSFVPQSIQIVQEGLAAPKSAQQDTSISAPKQGLEASKLRGQIFAFTNWLARISSPADLNAFAPGLVNQLRTYIENQGWPRYDTDKAMPSAGELTSRAFGYESIGLLAGACPDKLLLEPELDLLQWLFMSLSEDPSGKDVSISIEQALSSVLRGFDADLSPDLESSLTSLLLHYMGLHPLDPSDAEGSNTNIVRSTRYVAVRFANRCLPYRSATARWIDILAVDGGVNERSEVLEEGRKGLDPYWYRMLNPTNDDDFPSERSLQARKYDPPGFPELMERIFGAGSVWDVTNNSSSLDLANAYLPALTFCRCILLHQALTATKRSPIIDSDWERNIDALIANDEDARNSLKEYFRKYSTFSTENQAAPRALKTYLQASYTGMICSKGEDANRGGNFLLELCPLLPCAAYIYLSANIMSLQGPIFSTRKTLRETASHVFGLLASLEECSKNETQKMLKVFDQKVRSWRQAIGNEALQVHGSILTTAYFLSRSVSRHNTPSDFEEKRSAFIANILEVLNDSRDKMLLDAVFIAVSELALFGALTPESLPEPYNVRDLVQKSIEKAKEGDEKAITALGHLALQCREESDDDAILSHIIEQLYDLHSVRQPEVQFAVGAALCCAAIGWQSKSLISALDIQGPVPMSPARAKTSASVLDDVLSKCKASKPALRQASVIWLLCLVQYCAHMQEIQGRLRECQVAFKGFLADRDSLNQESASRGLALVYDKGDKSLKDDLIRDLVSSFTGNAGLAGKGNVSEDTELFDSGALPTGEGSVTTYKDIMSLAAEVQDPSLVYRFMSLASNNAIWSERAAFGKFGLTNILSDASTDGYLTQNPKIYPALFRYRFDPNTNVRNSMNDIWAAIVKEPAKTIDLHFDSIMNDLLKNILGKEWRVRQASCAAIADLIQGRPFEKYEKYLTQTWELTFKVCDDIKESVRGAAMSLARVLTGVLTRGLEAGESSASSAEKMLKQVLPFLLSPSGLESGAPEVQDFARKTLLKIIKSSNGKTLRPFVPDLVGRLLALLSSIEPEMINYVHLNAEQYGLTAQELDDARLKNIQGSSMLEAIERCLDFLDEDSMPELQQSLENAIKTVVGLPSKVGCSRVLVTLSTRQNFIFKPYADHFLSLALKQVFDRNDTISSSYAAACGYLTRLCSNEAILNLVDSARKLYFGSDEDRHRVISGDLIYAMSKHATDRFNSLAGDILPFVFVAKHDTSDRAKTLFEDTWSENVGGSRAVLLYLKEIVGLASQHLNSARWSIKHTSAFAVADVVTSSGSAITDANARMVWPALEKALSGKTWEGKEIIMKALIHLARNSTFWSTDQGVGEQFEKIVLRESKRNNPVFRQHALECLGDFVEVRETVDMFPQVLGVTKPIIEEMLSDSDEMDIDSKSGGPSSKTVMELTLANASTALLKSVNPGERSEGDLVSSLTETFRLVSRVRTGMASRLTLNAIYDGQKELFERLNKVQHEALSGPLETILVEYVKQLFGSSEQVEQTRLKASEAAIAVAPIVQKGTRIKAALTEDLATARAQERSVSVQQSLDRARKIVDG</sequence>
<feature type="domain" description="Proteasome component Ecm29 N-terminal" evidence="5">
    <location>
        <begin position="15"/>
        <end position="544"/>
    </location>
</feature>